<dbReference type="PROSITE" id="PS50181">
    <property type="entry name" value="FBOX"/>
    <property type="match status" value="1"/>
</dbReference>
<dbReference type="InterPro" id="IPR001810">
    <property type="entry name" value="F-box_dom"/>
</dbReference>
<protein>
    <submittedName>
        <fullName evidence="3">F-box/LRR-repeat protein 4</fullName>
    </submittedName>
</protein>
<dbReference type="SMART" id="SM00256">
    <property type="entry name" value="FBOX"/>
    <property type="match status" value="1"/>
</dbReference>
<dbReference type="GO" id="GO:0019005">
    <property type="term" value="C:SCF ubiquitin ligase complex"/>
    <property type="evidence" value="ECO:0007669"/>
    <property type="project" value="TreeGrafter"/>
</dbReference>
<dbReference type="AlphaFoldDB" id="A0A6F9DC14"/>
<dbReference type="InterPro" id="IPR006553">
    <property type="entry name" value="Leu-rich_rpt_Cys-con_subtyp"/>
</dbReference>
<organism evidence="3">
    <name type="scientific">Phallusia mammillata</name>
    <dbReference type="NCBI Taxonomy" id="59560"/>
    <lineage>
        <taxon>Eukaryota</taxon>
        <taxon>Metazoa</taxon>
        <taxon>Chordata</taxon>
        <taxon>Tunicata</taxon>
        <taxon>Ascidiacea</taxon>
        <taxon>Phlebobranchia</taxon>
        <taxon>Ascidiidae</taxon>
        <taxon>Phallusia</taxon>
    </lineage>
</organism>
<dbReference type="InterPro" id="IPR032675">
    <property type="entry name" value="LRR_dom_sf"/>
</dbReference>
<dbReference type="InterPro" id="IPR036047">
    <property type="entry name" value="F-box-like_dom_sf"/>
</dbReference>
<dbReference type="SUPFAM" id="SSF52047">
    <property type="entry name" value="RNI-like"/>
    <property type="match status" value="1"/>
</dbReference>
<evidence type="ECO:0000259" key="2">
    <source>
        <dbReference type="PROSITE" id="PS50181"/>
    </source>
</evidence>
<dbReference type="Pfam" id="PF12937">
    <property type="entry name" value="F-box-like"/>
    <property type="match status" value="1"/>
</dbReference>
<dbReference type="GO" id="GO:0031146">
    <property type="term" value="P:SCF-dependent proteasomal ubiquitin-dependent protein catabolic process"/>
    <property type="evidence" value="ECO:0007669"/>
    <property type="project" value="TreeGrafter"/>
</dbReference>
<dbReference type="SUPFAM" id="SSF81383">
    <property type="entry name" value="F-box domain"/>
    <property type="match status" value="1"/>
</dbReference>
<keyword evidence="1" id="KW-0833">Ubl conjugation pathway</keyword>
<dbReference type="Gene3D" id="1.20.1280.50">
    <property type="match status" value="1"/>
</dbReference>
<gene>
    <name evidence="3" type="primary">Fbxl4</name>
</gene>
<feature type="domain" description="F-box" evidence="2">
    <location>
        <begin position="301"/>
        <end position="356"/>
    </location>
</feature>
<dbReference type="EMBL" id="LR785105">
    <property type="protein sequence ID" value="CAB3245152.1"/>
    <property type="molecule type" value="mRNA"/>
</dbReference>
<sequence length="655" mass="74505">MRPNQPKYIKQYAVGIIDFSSQYGGESQRSFSYSVSNIIGEPKIFPKYGDFTQAAVMRTYGGWWDHTQPALRDTRPRSLKFQSQDYIDVVFDKAVYPWSIAIYETYNPGALVRILALCQEFPNQKTPGNDNQDGVDPDICGKAVPIPVYGFTSWEVLWENTNPQQNLPREARMFAPILREINKRSRIIRLEFSHSHLDYYTELDAVELTGLPTPMEFRQKAMSQRTLSYNASSSVDPPLEELQLLSIARSDSIAPSSSTEDLAYLESKVDYKSTSVDGPETQVSSGIDVSETQLETNLYPDGYFSLLPPEILSKIFNYLPFPDFCRAARVCHLFKEHSYNPNQLVHLDLQPYWHMINERALESIQVRCGDEEINPGPPVLKTLNMKWLGGGDIIAPLQLDLFFHSCNFKSLSFLDLGSSFCLTDHVLATLTRVAPMLQYLNIESCDKLTPQALRMLHKMQNLQTLNLYRTKVDDAGIICIIHANPELRHLNIGSCPMITDYDRVLQELSIHCKQIRSLDTWRAKSLTSIGLNALTSNCKCLEQLDLGWCGTLQSSSGCFASLARNSPNLKKLFVTANRTISDNEINLLAKHCRKLRQLDILGTRLVTRLAIENLIYKCPDLHFIDLSFCYAFPEEIVNSLRQNHPQIAIKRSFQE</sequence>
<dbReference type="FunFam" id="3.80.10.10:FF:000152">
    <property type="entry name" value="F-box/LRR-repeat protein 4 isoform X1"/>
    <property type="match status" value="1"/>
</dbReference>
<name>A0A6F9DC14_9ASCI</name>
<dbReference type="PANTHER" id="PTHR13318">
    <property type="entry name" value="PARTNER OF PAIRED, ISOFORM B-RELATED"/>
    <property type="match status" value="1"/>
</dbReference>
<accession>A0A6F9DC14</accession>
<dbReference type="CDD" id="cd22117">
    <property type="entry name" value="F-box_FBXL4"/>
    <property type="match status" value="1"/>
</dbReference>
<evidence type="ECO:0000256" key="1">
    <source>
        <dbReference type="ARBA" id="ARBA00022786"/>
    </source>
</evidence>
<evidence type="ECO:0000313" key="3">
    <source>
        <dbReference type="EMBL" id="CAB3245152.1"/>
    </source>
</evidence>
<dbReference type="Gene3D" id="3.80.10.10">
    <property type="entry name" value="Ribonuclease Inhibitor"/>
    <property type="match status" value="2"/>
</dbReference>
<dbReference type="SMART" id="SM00367">
    <property type="entry name" value="LRR_CC"/>
    <property type="match status" value="8"/>
</dbReference>
<reference evidence="3" key="1">
    <citation type="submission" date="2020-04" db="EMBL/GenBank/DDBJ databases">
        <authorList>
            <person name="Neveu A P."/>
        </authorList>
    </citation>
    <scope>NUCLEOTIDE SEQUENCE</scope>
    <source>
        <tissue evidence="3">Whole embryo</tissue>
    </source>
</reference>
<proteinExistence type="evidence at transcript level"/>